<dbReference type="RefSeq" id="WP_013961070.1">
    <property type="nucleotide sequence ID" value="NC_015730.1"/>
</dbReference>
<gene>
    <name evidence="2" type="ordered locus">RLO149_c011280</name>
</gene>
<evidence type="ECO:0000256" key="1">
    <source>
        <dbReference type="SAM" id="Phobius"/>
    </source>
</evidence>
<reference evidence="2 3" key="1">
    <citation type="journal article" date="2011" name="BMC Genomics">
        <title>Comparative genome analysis and genome-guided physiological analysis of Roseobacter litoralis.</title>
        <authorList>
            <person name="Kalhoefer D."/>
            <person name="Thole S."/>
            <person name="Voget S."/>
            <person name="Lehmann R."/>
            <person name="Liesegang H."/>
            <person name="Wollher A."/>
            <person name="Daniel R."/>
            <person name="Simon M."/>
            <person name="Brinkhoff T."/>
        </authorList>
    </citation>
    <scope>NUCLEOTIDE SEQUENCE [LARGE SCALE GENOMIC DNA]</scope>
    <source>
        <strain evidence="3">ATCC 49566 / DSM 6996 / JCM 21268 / NBRC 15278 / OCh 149</strain>
    </source>
</reference>
<protein>
    <recommendedName>
        <fullName evidence="4">Cytochrome b561 bacterial/Ni-hydrogenase domain-containing protein</fullName>
    </recommendedName>
</protein>
<dbReference type="EMBL" id="CP002623">
    <property type="protein sequence ID" value="AEI93132.1"/>
    <property type="molecule type" value="Genomic_DNA"/>
</dbReference>
<evidence type="ECO:0000313" key="2">
    <source>
        <dbReference type="EMBL" id="AEI93132.1"/>
    </source>
</evidence>
<organism evidence="2 3">
    <name type="scientific">Roseobacter litoralis (strain ATCC 49566 / DSM 6996 / JCM 21268 / NBRC 15278 / OCh 149)</name>
    <dbReference type="NCBI Taxonomy" id="391595"/>
    <lineage>
        <taxon>Bacteria</taxon>
        <taxon>Pseudomonadati</taxon>
        <taxon>Pseudomonadota</taxon>
        <taxon>Alphaproteobacteria</taxon>
        <taxon>Rhodobacterales</taxon>
        <taxon>Roseobacteraceae</taxon>
        <taxon>Roseobacter</taxon>
    </lineage>
</organism>
<keyword evidence="1" id="KW-0812">Transmembrane</keyword>
<dbReference type="AlphaFoldDB" id="F7ZBU0"/>
<dbReference type="KEGG" id="rli:RLO149_c011280"/>
<evidence type="ECO:0000313" key="3">
    <source>
        <dbReference type="Proteomes" id="UP000001353"/>
    </source>
</evidence>
<dbReference type="STRING" id="391595.RLO149_c011280"/>
<feature type="transmembrane region" description="Helical" evidence="1">
    <location>
        <begin position="33"/>
        <end position="52"/>
    </location>
</feature>
<proteinExistence type="predicted"/>
<dbReference type="eggNOG" id="ENOG50342HP">
    <property type="taxonomic scope" value="Bacteria"/>
</dbReference>
<keyword evidence="1" id="KW-1133">Transmembrane helix</keyword>
<dbReference type="HOGENOM" id="CLU_1833705_0_0_5"/>
<keyword evidence="3" id="KW-1185">Reference proteome</keyword>
<dbReference type="OrthoDB" id="7744460at2"/>
<accession>F7ZBU0</accession>
<keyword evidence="1" id="KW-0472">Membrane</keyword>
<sequence>MTRRRATILLHWLVLVLLLLVLASGRETALFTAAFGLSGLAMGALALAFGRMNGPGPKLTGPFRQAHPWLNRGMYLLLVWTSLSTLALSFGAALPGPDTHALLVALVAATALHALFNLWRHMALMDGALHRITPRSLHGML</sequence>
<evidence type="ECO:0008006" key="4">
    <source>
        <dbReference type="Google" id="ProtNLM"/>
    </source>
</evidence>
<feature type="transmembrane region" description="Helical" evidence="1">
    <location>
        <begin position="73"/>
        <end position="94"/>
    </location>
</feature>
<name>F7ZBU0_ROSLO</name>
<dbReference type="Proteomes" id="UP000001353">
    <property type="component" value="Chromosome"/>
</dbReference>
<feature type="transmembrane region" description="Helical" evidence="1">
    <location>
        <begin position="100"/>
        <end position="119"/>
    </location>
</feature>